<dbReference type="SUPFAM" id="SSF55874">
    <property type="entry name" value="ATPase domain of HSP90 chaperone/DNA topoisomerase II/histidine kinase"/>
    <property type="match status" value="1"/>
</dbReference>
<dbReference type="Pfam" id="PF02518">
    <property type="entry name" value="HATPase_c"/>
    <property type="match status" value="1"/>
</dbReference>
<comment type="subcellular location">
    <subcellularLocation>
        <location evidence="2">Membrane</location>
    </subcellularLocation>
</comment>
<dbReference type="InterPro" id="IPR003661">
    <property type="entry name" value="HisK_dim/P_dom"/>
</dbReference>
<evidence type="ECO:0000256" key="2">
    <source>
        <dbReference type="ARBA" id="ARBA00004370"/>
    </source>
</evidence>
<dbReference type="GO" id="GO:0005524">
    <property type="term" value="F:ATP binding"/>
    <property type="evidence" value="ECO:0007669"/>
    <property type="project" value="UniProtKB-KW"/>
</dbReference>
<dbReference type="SUPFAM" id="SSF47384">
    <property type="entry name" value="Homodimeric domain of signal transducing histidine kinase"/>
    <property type="match status" value="1"/>
</dbReference>
<evidence type="ECO:0000313" key="14">
    <source>
        <dbReference type="EMBL" id="MFC6196623.1"/>
    </source>
</evidence>
<keyword evidence="10 11" id="KW-0472">Membrane</keyword>
<keyword evidence="8 11" id="KW-1133">Transmembrane helix</keyword>
<keyword evidence="14" id="KW-0067">ATP-binding</keyword>
<dbReference type="InterPro" id="IPR005467">
    <property type="entry name" value="His_kinase_dom"/>
</dbReference>
<dbReference type="Gene3D" id="6.10.340.10">
    <property type="match status" value="1"/>
</dbReference>
<dbReference type="InterPro" id="IPR003660">
    <property type="entry name" value="HAMP_dom"/>
</dbReference>
<feature type="transmembrane region" description="Helical" evidence="11">
    <location>
        <begin position="165"/>
        <end position="184"/>
    </location>
</feature>
<dbReference type="Gene3D" id="3.30.565.10">
    <property type="entry name" value="Histidine kinase-like ATPase, C-terminal domain"/>
    <property type="match status" value="1"/>
</dbReference>
<dbReference type="RefSeq" id="WP_377374278.1">
    <property type="nucleotide sequence ID" value="NZ_JBHSSW010000002.1"/>
</dbReference>
<feature type="domain" description="Histidine kinase" evidence="12">
    <location>
        <begin position="247"/>
        <end position="462"/>
    </location>
</feature>
<dbReference type="EC" id="2.7.13.3" evidence="3"/>
<dbReference type="Pfam" id="PF00512">
    <property type="entry name" value="HisKA"/>
    <property type="match status" value="1"/>
</dbReference>
<dbReference type="PRINTS" id="PR00344">
    <property type="entry name" value="BCTRLSENSOR"/>
</dbReference>
<keyword evidence="14" id="KW-0547">Nucleotide-binding</keyword>
<evidence type="ECO:0000259" key="13">
    <source>
        <dbReference type="PROSITE" id="PS50885"/>
    </source>
</evidence>
<dbReference type="InterPro" id="IPR004358">
    <property type="entry name" value="Sig_transdc_His_kin-like_C"/>
</dbReference>
<evidence type="ECO:0000256" key="3">
    <source>
        <dbReference type="ARBA" id="ARBA00012438"/>
    </source>
</evidence>
<dbReference type="CDD" id="cd06225">
    <property type="entry name" value="HAMP"/>
    <property type="match status" value="1"/>
</dbReference>
<dbReference type="CDD" id="cd00082">
    <property type="entry name" value="HisKA"/>
    <property type="match status" value="1"/>
</dbReference>
<evidence type="ECO:0000256" key="9">
    <source>
        <dbReference type="ARBA" id="ARBA00023012"/>
    </source>
</evidence>
<dbReference type="Proteomes" id="UP001596303">
    <property type="component" value="Unassembled WGS sequence"/>
</dbReference>
<organism evidence="14 15">
    <name type="scientific">Ponticaulis profundi</name>
    <dbReference type="NCBI Taxonomy" id="2665222"/>
    <lineage>
        <taxon>Bacteria</taxon>
        <taxon>Pseudomonadati</taxon>
        <taxon>Pseudomonadota</taxon>
        <taxon>Alphaproteobacteria</taxon>
        <taxon>Hyphomonadales</taxon>
        <taxon>Hyphomonadaceae</taxon>
        <taxon>Ponticaulis</taxon>
    </lineage>
</organism>
<evidence type="ECO:0000256" key="1">
    <source>
        <dbReference type="ARBA" id="ARBA00000085"/>
    </source>
</evidence>
<comment type="catalytic activity">
    <reaction evidence="1">
        <text>ATP + protein L-histidine = ADP + protein N-phospho-L-histidine.</text>
        <dbReference type="EC" id="2.7.13.3"/>
    </reaction>
</comment>
<evidence type="ECO:0000256" key="8">
    <source>
        <dbReference type="ARBA" id="ARBA00022989"/>
    </source>
</evidence>
<evidence type="ECO:0000313" key="15">
    <source>
        <dbReference type="Proteomes" id="UP001596303"/>
    </source>
</evidence>
<keyword evidence="15" id="KW-1185">Reference proteome</keyword>
<evidence type="ECO:0000256" key="11">
    <source>
        <dbReference type="SAM" id="Phobius"/>
    </source>
</evidence>
<dbReference type="Gene3D" id="1.10.287.130">
    <property type="match status" value="1"/>
</dbReference>
<accession>A0ABW1S615</accession>
<keyword evidence="4" id="KW-0597">Phosphoprotein</keyword>
<keyword evidence="9" id="KW-0902">Two-component regulatory system</keyword>
<dbReference type="PANTHER" id="PTHR45436:SF8">
    <property type="entry name" value="HISTIDINE KINASE"/>
    <property type="match status" value="1"/>
</dbReference>
<evidence type="ECO:0000256" key="4">
    <source>
        <dbReference type="ARBA" id="ARBA00022553"/>
    </source>
</evidence>
<dbReference type="InterPro" id="IPR003594">
    <property type="entry name" value="HATPase_dom"/>
</dbReference>
<keyword evidence="5" id="KW-0808">Transferase</keyword>
<dbReference type="SMART" id="SM00304">
    <property type="entry name" value="HAMP"/>
    <property type="match status" value="1"/>
</dbReference>
<dbReference type="PANTHER" id="PTHR45436">
    <property type="entry name" value="SENSOR HISTIDINE KINASE YKOH"/>
    <property type="match status" value="1"/>
</dbReference>
<dbReference type="SMART" id="SM00387">
    <property type="entry name" value="HATPase_c"/>
    <property type="match status" value="1"/>
</dbReference>
<dbReference type="SUPFAM" id="SSF158472">
    <property type="entry name" value="HAMP domain-like"/>
    <property type="match status" value="1"/>
</dbReference>
<proteinExistence type="predicted"/>
<gene>
    <name evidence="14" type="ORF">ACFQDM_00960</name>
</gene>
<name>A0ABW1S615_9PROT</name>
<protein>
    <recommendedName>
        <fullName evidence="3">histidine kinase</fullName>
        <ecNumber evidence="3">2.7.13.3</ecNumber>
    </recommendedName>
</protein>
<dbReference type="InterPro" id="IPR050428">
    <property type="entry name" value="TCS_sensor_his_kinase"/>
</dbReference>
<dbReference type="SMART" id="SM00388">
    <property type="entry name" value="HisKA"/>
    <property type="match status" value="1"/>
</dbReference>
<keyword evidence="6 11" id="KW-0812">Transmembrane</keyword>
<evidence type="ECO:0000259" key="12">
    <source>
        <dbReference type="PROSITE" id="PS50109"/>
    </source>
</evidence>
<dbReference type="PROSITE" id="PS50109">
    <property type="entry name" value="HIS_KIN"/>
    <property type="match status" value="1"/>
</dbReference>
<dbReference type="InterPro" id="IPR036890">
    <property type="entry name" value="HATPase_C_sf"/>
</dbReference>
<sequence length="462" mass="50222">MKLSVPNFVRTTTFRLAVVHAVMFTVFTLGLLVYVYHSTAGYLRRQSIAELDGEVQALAAAFNSGGMARLNQSVIERSSVPGPFFYVLLDAEGEKISGDFAAIPDNIPVQGSVETNFDYQTIDRFGEPQLRAANGIIIRLPNQASLMVAYDLGTRTDIADRVTRTIWTALPIGLAMSLIGGLIISRSAARRAEQLTRTTEGVMSGDLTRRAPVVGSGDEFDRLSERLNAMLDRLEHLMLTARHAGDAIAHDLRSPLTRLRNRLEAGLRDSEENEQTATVEKAIDEVDNILRTFNAIMNLSKIQAGNASRFEHIDVTGLLEELAELFEPAAEFEGLAFSSEIETDLSLEGDRTLIAQAISNLMDNALKYTQEGGALTLRGRMTRKGDLEISVTDTGPGIPAEDRERATKRFVRLEASRTQAGNGLGLAMVTAIAALHNGQLVLGDGPGEQPNPGLRAALVFSI</sequence>
<feature type="transmembrane region" description="Helical" evidence="11">
    <location>
        <begin position="12"/>
        <end position="36"/>
    </location>
</feature>
<keyword evidence="7" id="KW-0418">Kinase</keyword>
<dbReference type="PROSITE" id="PS50885">
    <property type="entry name" value="HAMP"/>
    <property type="match status" value="1"/>
</dbReference>
<dbReference type="InterPro" id="IPR036097">
    <property type="entry name" value="HisK_dim/P_sf"/>
</dbReference>
<evidence type="ECO:0000256" key="5">
    <source>
        <dbReference type="ARBA" id="ARBA00022679"/>
    </source>
</evidence>
<reference evidence="15" key="1">
    <citation type="journal article" date="2019" name="Int. J. Syst. Evol. Microbiol.">
        <title>The Global Catalogue of Microorganisms (GCM) 10K type strain sequencing project: providing services to taxonomists for standard genome sequencing and annotation.</title>
        <authorList>
            <consortium name="The Broad Institute Genomics Platform"/>
            <consortium name="The Broad Institute Genome Sequencing Center for Infectious Disease"/>
            <person name="Wu L."/>
            <person name="Ma J."/>
        </authorList>
    </citation>
    <scope>NUCLEOTIDE SEQUENCE [LARGE SCALE GENOMIC DNA]</scope>
    <source>
        <strain evidence="15">CGMCC-1.15741</strain>
    </source>
</reference>
<feature type="domain" description="HAMP" evidence="13">
    <location>
        <begin position="186"/>
        <end position="239"/>
    </location>
</feature>
<evidence type="ECO:0000256" key="7">
    <source>
        <dbReference type="ARBA" id="ARBA00022777"/>
    </source>
</evidence>
<evidence type="ECO:0000256" key="10">
    <source>
        <dbReference type="ARBA" id="ARBA00023136"/>
    </source>
</evidence>
<evidence type="ECO:0000256" key="6">
    <source>
        <dbReference type="ARBA" id="ARBA00022692"/>
    </source>
</evidence>
<dbReference type="Pfam" id="PF00672">
    <property type="entry name" value="HAMP"/>
    <property type="match status" value="1"/>
</dbReference>
<comment type="caution">
    <text evidence="14">The sequence shown here is derived from an EMBL/GenBank/DDBJ whole genome shotgun (WGS) entry which is preliminary data.</text>
</comment>
<dbReference type="EMBL" id="JBHSSW010000002">
    <property type="protein sequence ID" value="MFC6196623.1"/>
    <property type="molecule type" value="Genomic_DNA"/>
</dbReference>